<dbReference type="AlphaFoldDB" id="G7L8R6"/>
<keyword evidence="4" id="KW-1185">Reference proteome</keyword>
<sequence>MCVTVYDRNSEIDPPTIPHRHFPLCTASINCHLHNRNRHVPPSSSMLMNDQNESSNTRLKRVGQWEMSKFLSEIPSIVLPTSVTNWFVMLGFMGEPSCLTPHKD</sequence>
<dbReference type="EMBL" id="PSQE01000008">
    <property type="protein sequence ID" value="RHN42762.1"/>
    <property type="molecule type" value="Genomic_DNA"/>
</dbReference>
<gene>
    <name evidence="1" type="ordered locus">MTR_8g088450</name>
    <name evidence="2" type="ORF">MtrunA17_Chr8g0380481</name>
</gene>
<dbReference type="Proteomes" id="UP000265566">
    <property type="component" value="Chromosome 8"/>
</dbReference>
<reference evidence="3" key="3">
    <citation type="submission" date="2015-04" db="UniProtKB">
        <authorList>
            <consortium name="EnsemblPlants"/>
        </authorList>
    </citation>
    <scope>IDENTIFICATION</scope>
    <source>
        <strain evidence="3">cv. Jemalong A17</strain>
    </source>
</reference>
<proteinExistence type="predicted"/>
<accession>G7L8R6</accession>
<dbReference type="Gramene" id="rna49248">
    <property type="protein sequence ID" value="RHN42762.1"/>
    <property type="gene ID" value="gene49248"/>
</dbReference>
<dbReference type="PaxDb" id="3880-AET04406"/>
<organism evidence="1 4">
    <name type="scientific">Medicago truncatula</name>
    <name type="common">Barrel medic</name>
    <name type="synonym">Medicago tribuloides</name>
    <dbReference type="NCBI Taxonomy" id="3880"/>
    <lineage>
        <taxon>Eukaryota</taxon>
        <taxon>Viridiplantae</taxon>
        <taxon>Streptophyta</taxon>
        <taxon>Embryophyta</taxon>
        <taxon>Tracheophyta</taxon>
        <taxon>Spermatophyta</taxon>
        <taxon>Magnoliopsida</taxon>
        <taxon>eudicotyledons</taxon>
        <taxon>Gunneridae</taxon>
        <taxon>Pentapetalae</taxon>
        <taxon>rosids</taxon>
        <taxon>fabids</taxon>
        <taxon>Fabales</taxon>
        <taxon>Fabaceae</taxon>
        <taxon>Papilionoideae</taxon>
        <taxon>50 kb inversion clade</taxon>
        <taxon>NPAAA clade</taxon>
        <taxon>Hologalegina</taxon>
        <taxon>IRL clade</taxon>
        <taxon>Trifolieae</taxon>
        <taxon>Medicago</taxon>
    </lineage>
</organism>
<evidence type="ECO:0000313" key="3">
    <source>
        <dbReference type="EnsemblPlants" id="AET04406"/>
    </source>
</evidence>
<name>G7L8R6_MEDTR</name>
<reference evidence="1 4" key="1">
    <citation type="journal article" date="2011" name="Nature">
        <title>The Medicago genome provides insight into the evolution of rhizobial symbioses.</title>
        <authorList>
            <person name="Young N.D."/>
            <person name="Debelle F."/>
            <person name="Oldroyd G.E."/>
            <person name="Geurts R."/>
            <person name="Cannon S.B."/>
            <person name="Udvardi M.K."/>
            <person name="Benedito V.A."/>
            <person name="Mayer K.F."/>
            <person name="Gouzy J."/>
            <person name="Schoof H."/>
            <person name="Van de Peer Y."/>
            <person name="Proost S."/>
            <person name="Cook D.R."/>
            <person name="Meyers B.C."/>
            <person name="Spannagl M."/>
            <person name="Cheung F."/>
            <person name="De Mita S."/>
            <person name="Krishnakumar V."/>
            <person name="Gundlach H."/>
            <person name="Zhou S."/>
            <person name="Mudge J."/>
            <person name="Bharti A.K."/>
            <person name="Murray J.D."/>
            <person name="Naoumkina M.A."/>
            <person name="Rosen B."/>
            <person name="Silverstein K.A."/>
            <person name="Tang H."/>
            <person name="Rombauts S."/>
            <person name="Zhao P.X."/>
            <person name="Zhou P."/>
            <person name="Barbe V."/>
            <person name="Bardou P."/>
            <person name="Bechner M."/>
            <person name="Bellec A."/>
            <person name="Berger A."/>
            <person name="Berges H."/>
            <person name="Bidwell S."/>
            <person name="Bisseling T."/>
            <person name="Choisne N."/>
            <person name="Couloux A."/>
            <person name="Denny R."/>
            <person name="Deshpande S."/>
            <person name="Dai X."/>
            <person name="Doyle J.J."/>
            <person name="Dudez A.M."/>
            <person name="Farmer A.D."/>
            <person name="Fouteau S."/>
            <person name="Franken C."/>
            <person name="Gibelin C."/>
            <person name="Gish J."/>
            <person name="Goldstein S."/>
            <person name="Gonzalez A.J."/>
            <person name="Green P.J."/>
            <person name="Hallab A."/>
            <person name="Hartog M."/>
            <person name="Hua A."/>
            <person name="Humphray S.J."/>
            <person name="Jeong D.H."/>
            <person name="Jing Y."/>
            <person name="Jocker A."/>
            <person name="Kenton S.M."/>
            <person name="Kim D.J."/>
            <person name="Klee K."/>
            <person name="Lai H."/>
            <person name="Lang C."/>
            <person name="Lin S."/>
            <person name="Macmil S.L."/>
            <person name="Magdelenat G."/>
            <person name="Matthews L."/>
            <person name="McCorrison J."/>
            <person name="Monaghan E.L."/>
            <person name="Mun J.H."/>
            <person name="Najar F.Z."/>
            <person name="Nicholson C."/>
            <person name="Noirot C."/>
            <person name="O'Bleness M."/>
            <person name="Paule C.R."/>
            <person name="Poulain J."/>
            <person name="Prion F."/>
            <person name="Qin B."/>
            <person name="Qu C."/>
            <person name="Retzel E.F."/>
            <person name="Riddle C."/>
            <person name="Sallet E."/>
            <person name="Samain S."/>
            <person name="Samson N."/>
            <person name="Sanders I."/>
            <person name="Saurat O."/>
            <person name="Scarpelli C."/>
            <person name="Schiex T."/>
            <person name="Segurens B."/>
            <person name="Severin A.J."/>
            <person name="Sherrier D.J."/>
            <person name="Shi R."/>
            <person name="Sims S."/>
            <person name="Singer S.R."/>
            <person name="Sinharoy S."/>
            <person name="Sterck L."/>
            <person name="Viollet A."/>
            <person name="Wang B.B."/>
            <person name="Wang K."/>
            <person name="Wang M."/>
            <person name="Wang X."/>
            <person name="Warfsmann J."/>
            <person name="Weissenbach J."/>
            <person name="White D.D."/>
            <person name="White J.D."/>
            <person name="Wiley G.B."/>
            <person name="Wincker P."/>
            <person name="Xing Y."/>
            <person name="Yang L."/>
            <person name="Yao Z."/>
            <person name="Ying F."/>
            <person name="Zhai J."/>
            <person name="Zhou L."/>
            <person name="Zuber A."/>
            <person name="Denarie J."/>
            <person name="Dixon R.A."/>
            <person name="May G.D."/>
            <person name="Schwartz D.C."/>
            <person name="Rogers J."/>
            <person name="Quetier F."/>
            <person name="Town C.D."/>
            <person name="Roe B.A."/>
        </authorList>
    </citation>
    <scope>NUCLEOTIDE SEQUENCE [LARGE SCALE GENOMIC DNA]</scope>
    <source>
        <strain evidence="1">A17</strain>
        <strain evidence="3 4">cv. Jemalong A17</strain>
    </source>
</reference>
<reference evidence="1 4" key="2">
    <citation type="journal article" date="2014" name="BMC Genomics">
        <title>An improved genome release (version Mt4.0) for the model legume Medicago truncatula.</title>
        <authorList>
            <person name="Tang H."/>
            <person name="Krishnakumar V."/>
            <person name="Bidwell S."/>
            <person name="Rosen B."/>
            <person name="Chan A."/>
            <person name="Zhou S."/>
            <person name="Gentzbittel L."/>
            <person name="Childs K.L."/>
            <person name="Yandell M."/>
            <person name="Gundlach H."/>
            <person name="Mayer K.F."/>
            <person name="Schwartz D.C."/>
            <person name="Town C.D."/>
        </authorList>
    </citation>
    <scope>GENOME REANNOTATION</scope>
    <source>
        <strain evidence="3 4">cv. Jemalong A17</strain>
    </source>
</reference>
<dbReference type="Proteomes" id="UP000002051">
    <property type="component" value="Chromosome 8"/>
</dbReference>
<protein>
    <submittedName>
        <fullName evidence="1 3">Uncharacterized protein</fullName>
    </submittedName>
</protein>
<evidence type="ECO:0000313" key="4">
    <source>
        <dbReference type="Proteomes" id="UP000002051"/>
    </source>
</evidence>
<reference evidence="2" key="4">
    <citation type="journal article" date="2018" name="Nat. Plants">
        <title>Whole-genome landscape of Medicago truncatula symbiotic genes.</title>
        <authorList>
            <person name="Pecrix Y."/>
            <person name="Gamas P."/>
            <person name="Carrere S."/>
        </authorList>
    </citation>
    <scope>NUCLEOTIDE SEQUENCE</scope>
    <source>
        <tissue evidence="2">Leaves</tissue>
    </source>
</reference>
<dbReference type="EnsemblPlants" id="AET04406">
    <property type="protein sequence ID" value="AET04406"/>
    <property type="gene ID" value="MTR_8g088450"/>
</dbReference>
<dbReference type="EMBL" id="CM001224">
    <property type="protein sequence ID" value="AET04406.1"/>
    <property type="molecule type" value="Genomic_DNA"/>
</dbReference>
<evidence type="ECO:0000313" key="2">
    <source>
        <dbReference type="EMBL" id="RHN42762.1"/>
    </source>
</evidence>
<dbReference type="HOGENOM" id="CLU_2254174_0_0_1"/>
<evidence type="ECO:0000313" key="1">
    <source>
        <dbReference type="EMBL" id="AET04406.1"/>
    </source>
</evidence>